<name>A0ABT0Q203_9RHOB</name>
<evidence type="ECO:0000256" key="1">
    <source>
        <dbReference type="SAM" id="Coils"/>
    </source>
</evidence>
<dbReference type="RefSeq" id="WP_249709014.1">
    <property type="nucleotide sequence ID" value="NZ_JAMFMB010000009.1"/>
</dbReference>
<sequence length="979" mass="103139">MAETHELRLKINATGAESGAKKFTGAVESIKRAVRELDRDSSGAFTKLRRVDASGLKTVTREATNTAKATTAVERETKRLADQMKRTALSASSSYRTSQNEVQRLTERFAALDKTDAIDRLNRELIELKSNLTGARSGLDVRSARSGFSDTSSELKRLANDLEAEARAHRQAADAANTHKAQLENLAQKYDPIRANSMRYATSLKEIETLEKAGILSSTTAGQARERASQALLSTSAANTAFAASSRHAGMAAQQMGYQINDVFTMAALGASPMQVVASQIFQVSQAMDIAGGKAQALNSVRTALLNLLTPTNLVVAGVIGLTAAAVSWGASALKAGKETKSFEDRLKDLSTAVTTYRGYADTASQSTSELIAKFGAFGTQAGSASAALATIGRLDAIRSADSAVAALTERFGGLSRSALTYADAVMPQIEATFLNLKDTLAITDVQAAAVVRSLEGLATADSMQAKVDAANALNESFVRVFGSVEAIPEELLNVQREALLVALQVAEIGEVQSDVNKKIGAAAKLYAQTRTQSALATSTANEMLASLRQQADTNKLIATYGRDSVQVAEARIHAERAVFAESTKTLDVLESMKAELMDAWETANGVAASNMAGNISSASQAAATLARNLGVALEAAVSLGNAQSAKEYGGRGQDPRLFGDGGRLSASNYQADQSYTSVEKLISDLSKSERKGGESRQLEKLSKQVNDRVFKLGQENAALDLLATGQASTRESAELMAAAMSLGGGAIDGQTYAMIRQFEAAQVLNEELKRLARDPVKDWIASVPSWTEAGRQIETQVFDSLSNAIANFAMTGKVDFESLGQSILSTATRVIADMAVKEMIGMLGGNVAGSGGSGGFNFGAVIGSFFAAEGGLTSNPSPVNAGPMVSPAAFRHAPHFSSGTPNTSGIPSILHPNEAVIPLSKGRKIPVEMPTEGAGGTSVSVIQNFNVQSDNPDSFRRSQRQIAADAGVATQRAMKKIR</sequence>
<dbReference type="Proteomes" id="UP001203880">
    <property type="component" value="Unassembled WGS sequence"/>
</dbReference>
<dbReference type="Pfam" id="PF06791">
    <property type="entry name" value="TMP_2"/>
    <property type="match status" value="1"/>
</dbReference>
<evidence type="ECO:0000259" key="2">
    <source>
        <dbReference type="Pfam" id="PF06791"/>
    </source>
</evidence>
<accession>A0ABT0Q203</accession>
<reference evidence="4" key="1">
    <citation type="submission" date="2022-05" db="EMBL/GenBank/DDBJ databases">
        <authorList>
            <person name="Park J.-S."/>
        </authorList>
    </citation>
    <scope>NUCLEOTIDE SEQUENCE</scope>
    <source>
        <strain evidence="4">2012CJ41-6</strain>
    </source>
</reference>
<organism evidence="4 5">
    <name type="scientific">Ruegeria spongiae</name>
    <dbReference type="NCBI Taxonomy" id="2942209"/>
    <lineage>
        <taxon>Bacteria</taxon>
        <taxon>Pseudomonadati</taxon>
        <taxon>Pseudomonadota</taxon>
        <taxon>Alphaproteobacteria</taxon>
        <taxon>Rhodobacterales</taxon>
        <taxon>Roseobacteraceae</taxon>
        <taxon>Ruegeria</taxon>
    </lineage>
</organism>
<protein>
    <submittedName>
        <fullName evidence="4">Phage tail length tape measure family protein</fullName>
    </submittedName>
</protein>
<evidence type="ECO:0000313" key="5">
    <source>
        <dbReference type="Proteomes" id="UP001203880"/>
    </source>
</evidence>
<keyword evidence="5" id="KW-1185">Reference proteome</keyword>
<evidence type="ECO:0000313" key="4">
    <source>
        <dbReference type="EMBL" id="MCL6283632.1"/>
    </source>
</evidence>
<proteinExistence type="predicted"/>
<feature type="coiled-coil region" evidence="1">
    <location>
        <begin position="95"/>
        <end position="189"/>
    </location>
</feature>
<dbReference type="Pfam" id="PF09718">
    <property type="entry name" value="Tape_meas_lam_C"/>
    <property type="match status" value="1"/>
</dbReference>
<feature type="domain" description="Bacteriophage tail tape measure C-terminal" evidence="3">
    <location>
        <begin position="777"/>
        <end position="841"/>
    </location>
</feature>
<evidence type="ECO:0000259" key="3">
    <source>
        <dbReference type="Pfam" id="PF09718"/>
    </source>
</evidence>
<dbReference type="InterPro" id="IPR006431">
    <property type="entry name" value="Phage_tape_meas_C"/>
</dbReference>
<gene>
    <name evidence="4" type="ORF">M3P21_08820</name>
</gene>
<comment type="caution">
    <text evidence="4">The sequence shown here is derived from an EMBL/GenBank/DDBJ whole genome shotgun (WGS) entry which is preliminary data.</text>
</comment>
<dbReference type="InterPro" id="IPR009628">
    <property type="entry name" value="Phage_tape_measure_N"/>
</dbReference>
<feature type="domain" description="Bacteriophage tail tape measure N-terminal" evidence="2">
    <location>
        <begin position="241"/>
        <end position="392"/>
    </location>
</feature>
<dbReference type="EMBL" id="JAMFMB010000009">
    <property type="protein sequence ID" value="MCL6283632.1"/>
    <property type="molecule type" value="Genomic_DNA"/>
</dbReference>
<keyword evidence="1" id="KW-0175">Coiled coil</keyword>